<sequence>MRIVFVGAGELTVETASLLIARKHEVVIIEEDKERIEELTETLDCSFLHGDGSRPNILSEAGPEHADYLFCLTENDQYNIIAALVGRSLGYGHVVIQIHNVDYLTICRELRLEHTVTPSKTISRYLADTVSGVDAVELSSMIKYEARCITVQITEDNKGKISDFALPKEARIIGIYRDKQFLIADAETVLKEDDEALILTHSKHLSELTERFIEQEIEEEGEAD</sequence>
<evidence type="ECO:0000256" key="3">
    <source>
        <dbReference type="ARBA" id="ARBA00022538"/>
    </source>
</evidence>
<keyword evidence="4" id="KW-0630">Potassium</keyword>
<dbReference type="InterPro" id="IPR050721">
    <property type="entry name" value="Trk_Ktr_HKT_K-transport"/>
</dbReference>
<keyword evidence="3" id="KW-0633">Potassium transport</keyword>
<reference evidence="9" key="2">
    <citation type="submission" date="2006-05" db="EMBL/GenBank/DDBJ databases">
        <title>Sequencing of the draft genome and assembly of Desulfuromonas acetoxidans DSM 684.</title>
        <authorList>
            <consortium name="US DOE Joint Genome Institute (JGI-PGF)"/>
            <person name="Copeland A."/>
            <person name="Lucas S."/>
            <person name="Lapidus A."/>
            <person name="Barry K."/>
            <person name="Detter J.C."/>
            <person name="Glavina del Rio T."/>
            <person name="Hammon N."/>
            <person name="Israni S."/>
            <person name="Dalin E."/>
            <person name="Tice H."/>
            <person name="Bruce D."/>
            <person name="Pitluck S."/>
            <person name="Richardson P."/>
        </authorList>
    </citation>
    <scope>NUCLEOTIDE SEQUENCE [LARGE SCALE GENOMIC DNA]</scope>
    <source>
        <strain evidence="9">DSM 684</strain>
    </source>
</reference>
<keyword evidence="6" id="KW-0406">Ion transport</keyword>
<feature type="domain" description="RCK N-terminal" evidence="7">
    <location>
        <begin position="1"/>
        <end position="116"/>
    </location>
</feature>
<dbReference type="InterPro" id="IPR006036">
    <property type="entry name" value="K_uptake_TrkA"/>
</dbReference>
<accession>Q1JWZ5</accession>
<dbReference type="PRINTS" id="PR00335">
    <property type="entry name" value="KUPTAKETRKA"/>
</dbReference>
<evidence type="ECO:0000313" key="9">
    <source>
        <dbReference type="EMBL" id="EAT14763.1"/>
    </source>
</evidence>
<dbReference type="Pfam" id="PF02080">
    <property type="entry name" value="TrkA_C"/>
    <property type="match status" value="1"/>
</dbReference>
<evidence type="ECO:0000256" key="2">
    <source>
        <dbReference type="ARBA" id="ARBA00022448"/>
    </source>
</evidence>
<dbReference type="OrthoDB" id="9776294at2"/>
<dbReference type="SUPFAM" id="SSF116726">
    <property type="entry name" value="TrkA C-terminal domain-like"/>
    <property type="match status" value="1"/>
</dbReference>
<dbReference type="Proteomes" id="UP000005695">
    <property type="component" value="Unassembled WGS sequence"/>
</dbReference>
<organism evidence="9 10">
    <name type="scientific">Desulfuromonas acetoxidans (strain DSM 684 / 11070)</name>
    <dbReference type="NCBI Taxonomy" id="281689"/>
    <lineage>
        <taxon>Bacteria</taxon>
        <taxon>Pseudomonadati</taxon>
        <taxon>Thermodesulfobacteriota</taxon>
        <taxon>Desulfuromonadia</taxon>
        <taxon>Desulfuromonadales</taxon>
        <taxon>Desulfuromonadaceae</taxon>
        <taxon>Desulfuromonas</taxon>
    </lineage>
</organism>
<evidence type="ECO:0000256" key="4">
    <source>
        <dbReference type="ARBA" id="ARBA00022958"/>
    </source>
</evidence>
<gene>
    <name evidence="9" type="ORF">Dace_0815</name>
</gene>
<evidence type="ECO:0000256" key="5">
    <source>
        <dbReference type="ARBA" id="ARBA00023027"/>
    </source>
</evidence>
<dbReference type="Pfam" id="PF02254">
    <property type="entry name" value="TrkA_N"/>
    <property type="match status" value="1"/>
</dbReference>
<evidence type="ECO:0000313" key="10">
    <source>
        <dbReference type="Proteomes" id="UP000005695"/>
    </source>
</evidence>
<dbReference type="AlphaFoldDB" id="Q1JWZ5"/>
<evidence type="ECO:0000256" key="1">
    <source>
        <dbReference type="ARBA" id="ARBA00017378"/>
    </source>
</evidence>
<dbReference type="InterPro" id="IPR036721">
    <property type="entry name" value="RCK_C_sf"/>
</dbReference>
<dbReference type="Gene3D" id="3.30.70.1450">
    <property type="entry name" value="Regulator of K+ conductance, C-terminal domain"/>
    <property type="match status" value="1"/>
</dbReference>
<evidence type="ECO:0000256" key="6">
    <source>
        <dbReference type="ARBA" id="ARBA00023065"/>
    </source>
</evidence>
<keyword evidence="2" id="KW-0813">Transport</keyword>
<dbReference type="InterPro" id="IPR006037">
    <property type="entry name" value="RCK_C"/>
</dbReference>
<dbReference type="PROSITE" id="PS51201">
    <property type="entry name" value="RCK_N"/>
    <property type="match status" value="1"/>
</dbReference>
<dbReference type="InterPro" id="IPR036291">
    <property type="entry name" value="NAD(P)-bd_dom_sf"/>
</dbReference>
<dbReference type="PROSITE" id="PS51202">
    <property type="entry name" value="RCK_C"/>
    <property type="match status" value="1"/>
</dbReference>
<dbReference type="EMBL" id="AAEW02000018">
    <property type="protein sequence ID" value="EAT14763.1"/>
    <property type="molecule type" value="Genomic_DNA"/>
</dbReference>
<keyword evidence="5" id="KW-0520">NAD</keyword>
<dbReference type="RefSeq" id="WP_006002115.1">
    <property type="nucleotide sequence ID" value="NZ_AAEW02000018.1"/>
</dbReference>
<dbReference type="PANTHER" id="PTHR43833:SF5">
    <property type="entry name" value="TRK SYSTEM POTASSIUM UPTAKE PROTEIN TRKA"/>
    <property type="match status" value="1"/>
</dbReference>
<evidence type="ECO:0000259" key="7">
    <source>
        <dbReference type="PROSITE" id="PS51201"/>
    </source>
</evidence>
<comment type="caution">
    <text evidence="9">The sequence shown here is derived from an EMBL/GenBank/DDBJ whole genome shotgun (WGS) entry which is preliminary data.</text>
</comment>
<dbReference type="GO" id="GO:0005886">
    <property type="term" value="C:plasma membrane"/>
    <property type="evidence" value="ECO:0007669"/>
    <property type="project" value="InterPro"/>
</dbReference>
<feature type="domain" description="RCK C-terminal" evidence="8">
    <location>
        <begin position="133"/>
        <end position="214"/>
    </location>
</feature>
<reference evidence="9" key="1">
    <citation type="submission" date="2006-05" db="EMBL/GenBank/DDBJ databases">
        <title>Annotation of the draft genome assembly of Desulfuromonas acetoxidans DSM 684.</title>
        <authorList>
            <consortium name="US DOE Joint Genome Institute (JGI-ORNL)"/>
            <person name="Larimer F."/>
            <person name="Land M."/>
            <person name="Hauser L."/>
        </authorList>
    </citation>
    <scope>NUCLEOTIDE SEQUENCE [LARGE SCALE GENOMIC DNA]</scope>
    <source>
        <strain evidence="9">DSM 684</strain>
    </source>
</reference>
<dbReference type="SUPFAM" id="SSF51735">
    <property type="entry name" value="NAD(P)-binding Rossmann-fold domains"/>
    <property type="match status" value="1"/>
</dbReference>
<dbReference type="GO" id="GO:0015079">
    <property type="term" value="F:potassium ion transmembrane transporter activity"/>
    <property type="evidence" value="ECO:0007669"/>
    <property type="project" value="InterPro"/>
</dbReference>
<dbReference type="Gene3D" id="3.40.50.720">
    <property type="entry name" value="NAD(P)-binding Rossmann-like Domain"/>
    <property type="match status" value="1"/>
</dbReference>
<protein>
    <recommendedName>
        <fullName evidence="1">Trk system potassium uptake protein TrkA</fullName>
    </recommendedName>
</protein>
<keyword evidence="10" id="KW-1185">Reference proteome</keyword>
<name>Q1JWZ5_DESA6</name>
<dbReference type="PANTHER" id="PTHR43833">
    <property type="entry name" value="POTASSIUM CHANNEL PROTEIN 2-RELATED-RELATED"/>
    <property type="match status" value="1"/>
</dbReference>
<evidence type="ECO:0000259" key="8">
    <source>
        <dbReference type="PROSITE" id="PS51202"/>
    </source>
</evidence>
<dbReference type="InterPro" id="IPR003148">
    <property type="entry name" value="RCK_N"/>
</dbReference>
<proteinExistence type="predicted"/>